<protein>
    <submittedName>
        <fullName evidence="2">Uncharacterized protein</fullName>
    </submittedName>
</protein>
<evidence type="ECO:0000256" key="1">
    <source>
        <dbReference type="SAM" id="MobiDB-lite"/>
    </source>
</evidence>
<keyword evidence="3" id="KW-1185">Reference proteome</keyword>
<comment type="caution">
    <text evidence="2">The sequence shown here is derived from an EMBL/GenBank/DDBJ whole genome shotgun (WGS) entry which is preliminary data.</text>
</comment>
<sequence>MSAEDLDKLFKDKLQNRPVAPGNDVWERMQARMQQNAQQETPNPFLVPAAVEEKEERGTVRMWYYSAAAAVTMLLSVGLWVNRDNIDPLQPTGTVATVQEHQQTPSERVSPAQETESDKVNANGQPEQKSVADQDNTTLYPAAAPKATERNQVLASVNTKAAPTTSKRIEAAAERTRKEGVKEETTRAFQQAQEPVMMAAAIPVKAQEAAKSNAEVGGLEIIVKLDNAQATTSLAQASTKETDTPHTEDQPGSGRVLKGILKQVKNLKDGEKVNLSEIGITKHTYALETRIGNKKITKTIEL</sequence>
<evidence type="ECO:0000313" key="2">
    <source>
        <dbReference type="EMBL" id="KAA3438166.1"/>
    </source>
</evidence>
<name>A0A5B6TDC5_9BACT</name>
<feature type="region of interest" description="Disordered" evidence="1">
    <location>
        <begin position="234"/>
        <end position="255"/>
    </location>
</feature>
<feature type="region of interest" description="Disordered" evidence="1">
    <location>
        <begin position="96"/>
        <end position="185"/>
    </location>
</feature>
<reference evidence="2 3" key="1">
    <citation type="submission" date="2019-07" db="EMBL/GenBank/DDBJ databases">
        <title>Rufibacter sp. nov., isolated from lake sediment.</title>
        <authorList>
            <person name="Qu J.-H."/>
        </authorList>
    </citation>
    <scope>NUCLEOTIDE SEQUENCE [LARGE SCALE GENOMIC DNA]</scope>
    <source>
        <strain evidence="2 3">NBS58-1</strain>
    </source>
</reference>
<feature type="compositionally biased region" description="Polar residues" evidence="1">
    <location>
        <begin position="150"/>
        <end position="166"/>
    </location>
</feature>
<feature type="compositionally biased region" description="Basic and acidic residues" evidence="1">
    <location>
        <begin position="240"/>
        <end position="249"/>
    </location>
</feature>
<gene>
    <name evidence="2" type="ORF">FOA19_12965</name>
</gene>
<evidence type="ECO:0000313" key="3">
    <source>
        <dbReference type="Proteomes" id="UP000324133"/>
    </source>
</evidence>
<dbReference type="OrthoDB" id="849204at2"/>
<proteinExistence type="predicted"/>
<dbReference type="RefSeq" id="WP_149091226.1">
    <property type="nucleotide sequence ID" value="NZ_VKKY01000002.1"/>
</dbReference>
<dbReference type="EMBL" id="VKKY01000002">
    <property type="protein sequence ID" value="KAA3438166.1"/>
    <property type="molecule type" value="Genomic_DNA"/>
</dbReference>
<feature type="compositionally biased region" description="Polar residues" evidence="1">
    <location>
        <begin position="96"/>
        <end position="107"/>
    </location>
</feature>
<feature type="compositionally biased region" description="Polar residues" evidence="1">
    <location>
        <begin position="120"/>
        <end position="139"/>
    </location>
</feature>
<feature type="compositionally biased region" description="Basic and acidic residues" evidence="1">
    <location>
        <begin position="167"/>
        <end position="185"/>
    </location>
</feature>
<organism evidence="2 3">
    <name type="scientific">Rufibacter hautae</name>
    <dbReference type="NCBI Taxonomy" id="2595005"/>
    <lineage>
        <taxon>Bacteria</taxon>
        <taxon>Pseudomonadati</taxon>
        <taxon>Bacteroidota</taxon>
        <taxon>Cytophagia</taxon>
        <taxon>Cytophagales</taxon>
        <taxon>Hymenobacteraceae</taxon>
        <taxon>Rufibacter</taxon>
    </lineage>
</organism>
<accession>A0A5B6TDC5</accession>
<dbReference type="AlphaFoldDB" id="A0A5B6TDC5"/>
<dbReference type="Proteomes" id="UP000324133">
    <property type="component" value="Unassembled WGS sequence"/>
</dbReference>